<evidence type="ECO:0000256" key="10">
    <source>
        <dbReference type="RuleBase" id="RU004135"/>
    </source>
</evidence>
<dbReference type="GO" id="GO:0009252">
    <property type="term" value="P:peptidoglycan biosynthetic process"/>
    <property type="evidence" value="ECO:0007669"/>
    <property type="project" value="UniProtKB-UniRule"/>
</dbReference>
<dbReference type="Gene3D" id="3.90.190.20">
    <property type="entry name" value="Mur ligase, C-terminal domain"/>
    <property type="match status" value="1"/>
</dbReference>
<feature type="modified residue" description="N6-carboxylysine" evidence="9">
    <location>
        <position position="241"/>
    </location>
</feature>
<dbReference type="NCBIfam" id="TIGR01085">
    <property type="entry name" value="murE"/>
    <property type="match status" value="1"/>
</dbReference>
<feature type="binding site" evidence="9">
    <location>
        <position position="209"/>
    </location>
    <ligand>
        <name>UDP-N-acetyl-alpha-D-muramoyl-L-alanyl-D-glutamate</name>
        <dbReference type="ChEBI" id="CHEBI:83900"/>
    </ligand>
</feature>
<dbReference type="GO" id="GO:0004326">
    <property type="term" value="F:tetrahydrofolylpolyglutamate synthase activity"/>
    <property type="evidence" value="ECO:0007669"/>
    <property type="project" value="InterPro"/>
</dbReference>
<sequence>MIFTKNIKHRGKVYNALTDDTRVIEAFLSNQVAQDEKLKLDSLLLVKTKQNTPFVAKLQEHIALQSTEGDLESNVDSMDSQGDEVSKKGKVCVDSKGLMKTPCSQIHIIEANELYDVLFAKSAMQIVGITGTNGKTTTAAIIYSILLDLGYKVALLGTRGFFANDKQIRQKGLTTPGLLELYEDLCIAQEESCDFFIMEASSHAIEQERVAGLKFALKILTNITSDHLDYHKSIEEYRRVKNSFFEGEGAKLLNADEPHARCADKEAFYYGVEKRGHLNVSAYALESGIDAHIVWQHKNEVDKSAIEAHLYGKHNLYNILAGIAGVKILTHTSLESIAATLGNFGGVGGRMEVVHTKPLVIVDFAHTHDGMKQIFESFRHQKLAVVFGAGGDRDKSKRPKMGACAAYYAHKIYITSDNPRTESPQSIIDDILNGIERSERVCVEINRKEAIHRALDELADDEVLLILGKGDEDYQIIGTQKIHFDDREVVRDYFKKSNASK</sequence>
<feature type="binding site" evidence="9">
    <location>
        <position position="472"/>
    </location>
    <ligand>
        <name>meso-2,6-diaminopimelate</name>
        <dbReference type="ChEBI" id="CHEBI:57791"/>
    </ligand>
</feature>
<dbReference type="InterPro" id="IPR036615">
    <property type="entry name" value="Mur_ligase_C_dom_sf"/>
</dbReference>
<dbReference type="GO" id="GO:0051301">
    <property type="term" value="P:cell division"/>
    <property type="evidence" value="ECO:0007669"/>
    <property type="project" value="UniProtKB-KW"/>
</dbReference>
<evidence type="ECO:0000313" key="15">
    <source>
        <dbReference type="EMBL" id="CUU39902.1"/>
    </source>
</evidence>
<evidence type="ECO:0000256" key="8">
    <source>
        <dbReference type="ARBA" id="ARBA00023316"/>
    </source>
</evidence>
<dbReference type="EC" id="6.3.2.13" evidence="9"/>
<dbReference type="EMBL" id="LN907858">
    <property type="protein sequence ID" value="CUU39894.1"/>
    <property type="molecule type" value="Genomic_DNA"/>
</dbReference>
<dbReference type="InterPro" id="IPR018109">
    <property type="entry name" value="Folylpolyglutamate_synth_CS"/>
</dbReference>
<dbReference type="GO" id="GO:0005524">
    <property type="term" value="F:ATP binding"/>
    <property type="evidence" value="ECO:0007669"/>
    <property type="project" value="UniProtKB-UniRule"/>
</dbReference>
<proteinExistence type="inferred from homology"/>
<dbReference type="UniPathway" id="UPA00219"/>
<comment type="PTM">
    <text evidence="9">Carboxylation is probably crucial for Mg(2+) binding and, consequently, for the gamma-phosphate positioning of ATP.</text>
</comment>
<dbReference type="EMBL" id="LN907858">
    <property type="protein sequence ID" value="CUU39902.1"/>
    <property type="molecule type" value="Genomic_DNA"/>
</dbReference>
<dbReference type="InterPro" id="IPR013221">
    <property type="entry name" value="Mur_ligase_cen"/>
</dbReference>
<evidence type="ECO:0000256" key="7">
    <source>
        <dbReference type="ARBA" id="ARBA00022984"/>
    </source>
</evidence>
<feature type="domain" description="Mur ligase central" evidence="12">
    <location>
        <begin position="129"/>
        <end position="324"/>
    </location>
</feature>
<dbReference type="InterPro" id="IPR005761">
    <property type="entry name" value="UDP-N-AcMur-Glu-dNH2Pim_ligase"/>
</dbReference>
<evidence type="ECO:0000256" key="5">
    <source>
        <dbReference type="ARBA" id="ARBA00022840"/>
    </source>
</evidence>
<keyword evidence="9 10" id="KW-0131">Cell cycle</keyword>
<evidence type="ECO:0000313" key="16">
    <source>
        <dbReference type="Proteomes" id="UP000064525"/>
    </source>
</evidence>
<keyword evidence="9" id="KW-0460">Magnesium</keyword>
<dbReference type="AlphaFoldDB" id="A0A099UDS8"/>
<dbReference type="HAMAP" id="MF_00208">
    <property type="entry name" value="MurE"/>
    <property type="match status" value="1"/>
</dbReference>
<dbReference type="Pfam" id="PF02875">
    <property type="entry name" value="Mur_ligase_C"/>
    <property type="match status" value="1"/>
</dbReference>
<keyword evidence="6 9" id="KW-0133">Cell shape</keyword>
<feature type="binding site" evidence="9">
    <location>
        <position position="468"/>
    </location>
    <ligand>
        <name>meso-2,6-diaminopimelate</name>
        <dbReference type="ChEBI" id="CHEBI:57791"/>
    </ligand>
</feature>
<dbReference type="GeneID" id="78151243"/>
<dbReference type="KEGG" id="hty:BN2458_PEG1017"/>
<dbReference type="InterPro" id="IPR036565">
    <property type="entry name" value="Mur-like_cat_sf"/>
</dbReference>
<dbReference type="GO" id="GO:0005737">
    <property type="term" value="C:cytoplasm"/>
    <property type="evidence" value="ECO:0007669"/>
    <property type="project" value="UniProtKB-SubCell"/>
</dbReference>
<gene>
    <name evidence="9" type="primary">murE</name>
    <name evidence="13" type="ORF">BN2458_PEG1001</name>
    <name evidence="14" type="ORF">BN2458_PEG1009</name>
    <name evidence="15" type="ORF">BN2458_PEG1017</name>
</gene>
<feature type="binding site" evidence="9">
    <location>
        <position position="201"/>
    </location>
    <ligand>
        <name>UDP-N-acetyl-alpha-D-muramoyl-L-alanyl-D-glutamate</name>
        <dbReference type="ChEBI" id="CHEBI:83900"/>
    </ligand>
</feature>
<keyword evidence="9 10" id="KW-0132">Cell division</keyword>
<dbReference type="PROSITE" id="PS01011">
    <property type="entry name" value="FOLYLPOLYGLU_SYNT_1"/>
    <property type="match status" value="1"/>
</dbReference>
<keyword evidence="4 9" id="KW-0547">Nucleotide-binding</keyword>
<organism evidence="14 16">
    <name type="scientific">Helicobacter typhlonius</name>
    <dbReference type="NCBI Taxonomy" id="76936"/>
    <lineage>
        <taxon>Bacteria</taxon>
        <taxon>Pseudomonadati</taxon>
        <taxon>Campylobacterota</taxon>
        <taxon>Epsilonproteobacteria</taxon>
        <taxon>Campylobacterales</taxon>
        <taxon>Helicobacteraceae</taxon>
        <taxon>Helicobacter</taxon>
    </lineage>
</organism>
<evidence type="ECO:0000259" key="12">
    <source>
        <dbReference type="Pfam" id="PF08245"/>
    </source>
</evidence>
<evidence type="ECO:0000256" key="6">
    <source>
        <dbReference type="ARBA" id="ARBA00022960"/>
    </source>
</evidence>
<comment type="subcellular location">
    <subcellularLocation>
        <location evidence="9 10">Cytoplasm</location>
    </subcellularLocation>
</comment>
<feature type="binding site" evidence="9">
    <location>
        <begin position="417"/>
        <end position="420"/>
    </location>
    <ligand>
        <name>meso-2,6-diaminopimelate</name>
        <dbReference type="ChEBI" id="CHEBI:57791"/>
    </ligand>
</feature>
<feature type="short sequence motif" description="Meso-diaminopimelate recognition motif" evidence="9">
    <location>
        <begin position="417"/>
        <end position="420"/>
    </location>
</feature>
<keyword evidence="2 9" id="KW-0963">Cytoplasm</keyword>
<feature type="binding site" evidence="9">
    <location>
        <position position="21"/>
    </location>
    <ligand>
        <name>UDP-N-acetyl-alpha-D-muramoyl-L-alanyl-D-glutamate</name>
        <dbReference type="ChEBI" id="CHEBI:83900"/>
    </ligand>
</feature>
<dbReference type="GO" id="GO:0071555">
    <property type="term" value="P:cell wall organization"/>
    <property type="evidence" value="ECO:0007669"/>
    <property type="project" value="UniProtKB-KW"/>
</dbReference>
<dbReference type="KEGG" id="hty:BN2458_PEG1001"/>
<dbReference type="GO" id="GO:0000287">
    <property type="term" value="F:magnesium ion binding"/>
    <property type="evidence" value="ECO:0007669"/>
    <property type="project" value="UniProtKB-UniRule"/>
</dbReference>
<keyword evidence="8 9" id="KW-0961">Cell wall biogenesis/degradation</keyword>
<dbReference type="InterPro" id="IPR004101">
    <property type="entry name" value="Mur_ligase_C"/>
</dbReference>
<keyword evidence="3 9" id="KW-0436">Ligase</keyword>
<feature type="binding site" evidence="9">
    <location>
        <begin position="131"/>
        <end position="137"/>
    </location>
    <ligand>
        <name>ATP</name>
        <dbReference type="ChEBI" id="CHEBI:30616"/>
    </ligand>
</feature>
<comment type="pathway">
    <text evidence="9 10">Cell wall biogenesis; peptidoglycan biosynthesis.</text>
</comment>
<dbReference type="SUPFAM" id="SSF53623">
    <property type="entry name" value="MurD-like peptide ligases, catalytic domain"/>
    <property type="match status" value="1"/>
</dbReference>
<dbReference type="GO" id="GO:0008360">
    <property type="term" value="P:regulation of cell shape"/>
    <property type="evidence" value="ECO:0007669"/>
    <property type="project" value="UniProtKB-KW"/>
</dbReference>
<dbReference type="Pfam" id="PF08245">
    <property type="entry name" value="Mur_ligase_M"/>
    <property type="match status" value="1"/>
</dbReference>
<evidence type="ECO:0000259" key="11">
    <source>
        <dbReference type="Pfam" id="PF02875"/>
    </source>
</evidence>
<keyword evidence="7 9" id="KW-0573">Peptidoglycan synthesis</keyword>
<feature type="binding site" evidence="9">
    <location>
        <begin position="174"/>
        <end position="175"/>
    </location>
    <ligand>
        <name>UDP-N-acetyl-alpha-D-muramoyl-L-alanyl-D-glutamate</name>
        <dbReference type="ChEBI" id="CHEBI:83900"/>
    </ligand>
</feature>
<dbReference type="GO" id="GO:0008765">
    <property type="term" value="F:UDP-N-acetylmuramoylalanyl-D-glutamate-2,6-diaminopimelate ligase activity"/>
    <property type="evidence" value="ECO:0007669"/>
    <property type="project" value="UniProtKB-UniRule"/>
</dbReference>
<evidence type="ECO:0000256" key="3">
    <source>
        <dbReference type="ARBA" id="ARBA00022598"/>
    </source>
</evidence>
<dbReference type="RefSeq" id="WP_034343926.1">
    <property type="nucleotide sequence ID" value="NZ_CAOLUG010000029.1"/>
</dbReference>
<dbReference type="Proteomes" id="UP000064525">
    <property type="component" value="Chromosome I"/>
</dbReference>
<protein>
    <recommendedName>
        <fullName evidence="9">UDP-N-acetylmuramoyl-L-alanyl-D-glutamate--2,6-diaminopimelate ligase</fullName>
        <ecNumber evidence="9">6.3.2.13</ecNumber>
    </recommendedName>
    <alternativeName>
        <fullName evidence="9">Meso-A2pm-adding enzyme</fullName>
    </alternativeName>
    <alternativeName>
        <fullName evidence="9">Meso-diaminopimelate-adding enzyme</fullName>
    </alternativeName>
    <alternativeName>
        <fullName evidence="9">UDP-MurNAc-L-Ala-D-Glu:meso-diaminopimelate ligase</fullName>
    </alternativeName>
    <alternativeName>
        <fullName evidence="9">UDP-MurNAc-tripeptide synthetase</fullName>
    </alternativeName>
    <alternativeName>
        <fullName evidence="9">UDP-N-acetylmuramyl-tripeptide synthetase</fullName>
    </alternativeName>
</protein>
<keyword evidence="5 9" id="KW-0067">ATP-binding</keyword>
<name>A0A099UDS8_9HELI</name>
<dbReference type="EMBL" id="LN907858">
    <property type="protein sequence ID" value="CUU39886.1"/>
    <property type="molecule type" value="Genomic_DNA"/>
</dbReference>
<comment type="similarity">
    <text evidence="1 9">Belongs to the MurCDEF family. MurE subfamily.</text>
</comment>
<comment type="catalytic activity">
    <reaction evidence="9">
        <text>UDP-N-acetyl-alpha-D-muramoyl-L-alanyl-D-glutamate + meso-2,6-diaminopimelate + ATP = UDP-N-acetyl-alpha-D-muramoyl-L-alanyl-gamma-D-glutamyl-meso-2,6-diaminopimelate + ADP + phosphate + H(+)</text>
        <dbReference type="Rhea" id="RHEA:23676"/>
        <dbReference type="ChEBI" id="CHEBI:15378"/>
        <dbReference type="ChEBI" id="CHEBI:30616"/>
        <dbReference type="ChEBI" id="CHEBI:43474"/>
        <dbReference type="ChEBI" id="CHEBI:57791"/>
        <dbReference type="ChEBI" id="CHEBI:83900"/>
        <dbReference type="ChEBI" id="CHEBI:83905"/>
        <dbReference type="ChEBI" id="CHEBI:456216"/>
        <dbReference type="EC" id="6.3.2.13"/>
    </reaction>
</comment>
<evidence type="ECO:0000313" key="14">
    <source>
        <dbReference type="EMBL" id="CUU39894.1"/>
    </source>
</evidence>
<feature type="domain" description="Mur ligase C-terminal" evidence="11">
    <location>
        <begin position="349"/>
        <end position="470"/>
    </location>
</feature>
<comment type="function">
    <text evidence="9">Catalyzes the addition of meso-diaminopimelic acid to the nucleotide precursor UDP-N-acetylmuramoyl-L-alanyl-D-glutamate (UMAG) in the biosynthesis of bacterial cell-wall peptidoglycan.</text>
</comment>
<evidence type="ECO:0000256" key="9">
    <source>
        <dbReference type="HAMAP-Rule" id="MF_00208"/>
    </source>
</evidence>
<evidence type="ECO:0000256" key="2">
    <source>
        <dbReference type="ARBA" id="ARBA00022490"/>
    </source>
</evidence>
<evidence type="ECO:0000256" key="4">
    <source>
        <dbReference type="ARBA" id="ARBA00022741"/>
    </source>
</evidence>
<dbReference type="Gene3D" id="3.40.1190.10">
    <property type="entry name" value="Mur-like, catalytic domain"/>
    <property type="match status" value="1"/>
</dbReference>
<evidence type="ECO:0000313" key="13">
    <source>
        <dbReference type="EMBL" id="CUU39886.1"/>
    </source>
</evidence>
<feature type="binding site" evidence="9">
    <location>
        <position position="393"/>
    </location>
    <ligand>
        <name>meso-2,6-diaminopimelate</name>
        <dbReference type="ChEBI" id="CHEBI:57791"/>
    </ligand>
</feature>
<dbReference type="PANTHER" id="PTHR23135">
    <property type="entry name" value="MUR LIGASE FAMILY MEMBER"/>
    <property type="match status" value="1"/>
</dbReference>
<dbReference type="KEGG" id="hty:BN2458_PEG1009"/>
<dbReference type="SUPFAM" id="SSF53244">
    <property type="entry name" value="MurD-like peptide ligases, peptide-binding domain"/>
    <property type="match status" value="1"/>
</dbReference>
<comment type="caution">
    <text evidence="9">Lacks conserved residue(s) required for the propagation of feature annotation.</text>
</comment>
<dbReference type="PATRIC" id="fig|76936.10.peg.978"/>
<dbReference type="CDD" id="cd01983">
    <property type="entry name" value="SIMIBI"/>
    <property type="match status" value="1"/>
</dbReference>
<feature type="binding site" evidence="9">
    <location>
        <position position="207"/>
    </location>
    <ligand>
        <name>UDP-N-acetyl-alpha-D-muramoyl-L-alanyl-D-glutamate</name>
        <dbReference type="ChEBI" id="CHEBI:83900"/>
    </ligand>
</feature>
<dbReference type="PANTHER" id="PTHR23135:SF4">
    <property type="entry name" value="UDP-N-ACETYLMURAMOYL-L-ALANYL-D-GLUTAMATE--2,6-DIAMINOPIMELATE LIGASE MURE HOMOLOG, CHLOROPLASTIC"/>
    <property type="match status" value="1"/>
</dbReference>
<evidence type="ECO:0000256" key="1">
    <source>
        <dbReference type="ARBA" id="ARBA00005898"/>
    </source>
</evidence>
<reference evidence="14" key="1">
    <citation type="submission" date="2015-11" db="EMBL/GenBank/DDBJ databases">
        <authorList>
            <person name="Zhang Y."/>
            <person name="Guo Z."/>
        </authorList>
    </citation>
    <scope>NUCLEOTIDE SEQUENCE</scope>
    <source>
        <strain evidence="14">1</strain>
    </source>
</reference>
<dbReference type="NCBIfam" id="NF001126">
    <property type="entry name" value="PRK00139.1-4"/>
    <property type="match status" value="1"/>
</dbReference>
<reference evidence="16" key="2">
    <citation type="submission" date="2015-11" db="EMBL/GenBank/DDBJ databases">
        <authorList>
            <person name="Anvar S.Y."/>
        </authorList>
    </citation>
    <scope>NUCLEOTIDE SEQUENCE [LARGE SCALE GENOMIC DNA]</scope>
</reference>
<comment type="cofactor">
    <cofactor evidence="9">
        <name>Mg(2+)</name>
        <dbReference type="ChEBI" id="CHEBI:18420"/>
    </cofactor>
</comment>
<accession>A0A099UDS8</accession>